<feature type="transmembrane region" description="Helical" evidence="1">
    <location>
        <begin position="113"/>
        <end position="131"/>
    </location>
</feature>
<dbReference type="AlphaFoldDB" id="A0A0A3HSN4"/>
<keyword evidence="1" id="KW-0472">Membrane</keyword>
<dbReference type="eggNOG" id="ENOG5031SK9">
    <property type="taxonomic scope" value="Bacteria"/>
</dbReference>
<comment type="caution">
    <text evidence="2">The sequence shown here is derived from an EMBL/GenBank/DDBJ whole genome shotgun (WGS) entry which is preliminary data.</text>
</comment>
<organism evidence="2 3">
    <name type="scientific">Ureibacillus sinduriensis BLB-1 = JCM 15800</name>
    <dbReference type="NCBI Taxonomy" id="1384057"/>
    <lineage>
        <taxon>Bacteria</taxon>
        <taxon>Bacillati</taxon>
        <taxon>Bacillota</taxon>
        <taxon>Bacilli</taxon>
        <taxon>Bacillales</taxon>
        <taxon>Caryophanaceae</taxon>
        <taxon>Ureibacillus</taxon>
    </lineage>
</organism>
<keyword evidence="1" id="KW-1133">Transmembrane helix</keyword>
<feature type="transmembrane region" description="Helical" evidence="1">
    <location>
        <begin position="52"/>
        <end position="77"/>
    </location>
</feature>
<keyword evidence="1" id="KW-0812">Transmembrane</keyword>
<keyword evidence="3" id="KW-1185">Reference proteome</keyword>
<evidence type="ECO:0000256" key="1">
    <source>
        <dbReference type="SAM" id="Phobius"/>
    </source>
</evidence>
<dbReference type="OrthoDB" id="9789112at2"/>
<dbReference type="Proteomes" id="UP000030408">
    <property type="component" value="Unassembled WGS sequence"/>
</dbReference>
<dbReference type="RefSeq" id="WP_036200949.1">
    <property type="nucleotide sequence ID" value="NZ_AVCY01000005.1"/>
</dbReference>
<proteinExistence type="predicted"/>
<dbReference type="Pfam" id="PF11667">
    <property type="entry name" value="DUF3267"/>
    <property type="match status" value="1"/>
</dbReference>
<dbReference type="STRING" id="1384057.CD33_12030"/>
<reference evidence="2 3" key="1">
    <citation type="submission" date="2014-02" db="EMBL/GenBank/DDBJ databases">
        <title>Draft genome sequence of Lysinibacillus sinduriensis JCM 15800.</title>
        <authorList>
            <person name="Zhang F."/>
            <person name="Wang G."/>
            <person name="Zhang L."/>
        </authorList>
    </citation>
    <scope>NUCLEOTIDE SEQUENCE [LARGE SCALE GENOMIC DNA]</scope>
    <source>
        <strain evidence="2 3">JCM 15800</strain>
    </source>
</reference>
<evidence type="ECO:0000313" key="2">
    <source>
        <dbReference type="EMBL" id="KGR75439.1"/>
    </source>
</evidence>
<name>A0A0A3HSN4_9BACL</name>
<sequence>MFANEVPTIIEIDMRRIAKINIWLTICLCLLFLILNGLIHQNFSGSMNIWDFFLFFVLYIVLIALHEIFHLIGFMLFGKVRFSQLDYGVNLKLGVAYATTTQPLTNKAMKRSLLLPFWTTGALPSLAGFMLNSNLLVIVGAFLIAGAAGDFYMYKELRRFPNGALIKDDPELPRLYVFQERI</sequence>
<evidence type="ECO:0008006" key="4">
    <source>
        <dbReference type="Google" id="ProtNLM"/>
    </source>
</evidence>
<protein>
    <recommendedName>
        <fullName evidence="4">Diaminopimelate epimerase</fullName>
    </recommendedName>
</protein>
<dbReference type="InterPro" id="IPR021683">
    <property type="entry name" value="DUF3267"/>
</dbReference>
<feature type="transmembrane region" description="Helical" evidence="1">
    <location>
        <begin position="20"/>
        <end position="40"/>
    </location>
</feature>
<evidence type="ECO:0000313" key="3">
    <source>
        <dbReference type="Proteomes" id="UP000030408"/>
    </source>
</evidence>
<feature type="transmembrane region" description="Helical" evidence="1">
    <location>
        <begin position="137"/>
        <end position="154"/>
    </location>
</feature>
<accession>A0A0A3HSN4</accession>
<dbReference type="EMBL" id="JPVO01000051">
    <property type="protein sequence ID" value="KGR75439.1"/>
    <property type="molecule type" value="Genomic_DNA"/>
</dbReference>
<gene>
    <name evidence="2" type="ORF">CD33_12030</name>
</gene>